<reference evidence="8 9" key="1">
    <citation type="submission" date="2020-07" db="EMBL/GenBank/DDBJ databases">
        <title>Taxonomic revisions and descriptions of new bacterial species based on genomic comparisons in the high-G+C-content subgroup of the family Alcaligenaceae.</title>
        <authorList>
            <person name="Szabo A."/>
            <person name="Felfoldi T."/>
        </authorList>
    </citation>
    <scope>NUCLEOTIDE SEQUENCE [LARGE SCALE GENOMIC DNA]</scope>
    <source>
        <strain evidence="8 9">LMG 24012</strain>
    </source>
</reference>
<feature type="domain" description="Core-binding (CB)" evidence="7">
    <location>
        <begin position="106"/>
        <end position="192"/>
    </location>
</feature>
<accession>A0A853G878</accession>
<gene>
    <name evidence="8" type="ORF">H0A72_21770</name>
</gene>
<evidence type="ECO:0000256" key="1">
    <source>
        <dbReference type="ARBA" id="ARBA00008857"/>
    </source>
</evidence>
<dbReference type="CDD" id="cd00796">
    <property type="entry name" value="INT_Rci_Hp1_C"/>
    <property type="match status" value="1"/>
</dbReference>
<evidence type="ECO:0000313" key="8">
    <source>
        <dbReference type="EMBL" id="NYT51942.1"/>
    </source>
</evidence>
<comment type="similarity">
    <text evidence="1">Belongs to the 'phage' integrase family.</text>
</comment>
<protein>
    <submittedName>
        <fullName evidence="8">Site-specific integrase</fullName>
    </submittedName>
</protein>
<dbReference type="GO" id="GO:0006310">
    <property type="term" value="P:DNA recombination"/>
    <property type="evidence" value="ECO:0007669"/>
    <property type="project" value="UniProtKB-KW"/>
</dbReference>
<comment type="caution">
    <text evidence="8">The sequence shown here is derived from an EMBL/GenBank/DDBJ whole genome shotgun (WGS) entry which is preliminary data.</text>
</comment>
<evidence type="ECO:0000259" key="7">
    <source>
        <dbReference type="PROSITE" id="PS51900"/>
    </source>
</evidence>
<keyword evidence="9" id="KW-1185">Reference proteome</keyword>
<dbReference type="PANTHER" id="PTHR30629">
    <property type="entry name" value="PROPHAGE INTEGRASE"/>
    <property type="match status" value="1"/>
</dbReference>
<dbReference type="Proteomes" id="UP000559809">
    <property type="component" value="Unassembled WGS sequence"/>
</dbReference>
<dbReference type="InterPro" id="IPR010998">
    <property type="entry name" value="Integrase_recombinase_N"/>
</dbReference>
<evidence type="ECO:0000256" key="4">
    <source>
        <dbReference type="ARBA" id="ARBA00023172"/>
    </source>
</evidence>
<keyword evidence="3 5" id="KW-0238">DNA-binding</keyword>
<dbReference type="EMBL" id="JACCEM010000022">
    <property type="protein sequence ID" value="NYT51942.1"/>
    <property type="molecule type" value="Genomic_DNA"/>
</dbReference>
<evidence type="ECO:0000256" key="5">
    <source>
        <dbReference type="PROSITE-ProRule" id="PRU01248"/>
    </source>
</evidence>
<dbReference type="RefSeq" id="WP_180158613.1">
    <property type="nucleotide sequence ID" value="NZ_JACCEM010000022.1"/>
</dbReference>
<organism evidence="8 9">
    <name type="scientific">Parapusillimonas granuli</name>
    <dbReference type="NCBI Taxonomy" id="380911"/>
    <lineage>
        <taxon>Bacteria</taxon>
        <taxon>Pseudomonadati</taxon>
        <taxon>Pseudomonadota</taxon>
        <taxon>Betaproteobacteria</taxon>
        <taxon>Burkholderiales</taxon>
        <taxon>Alcaligenaceae</taxon>
        <taxon>Parapusillimonas</taxon>
    </lineage>
</organism>
<evidence type="ECO:0000313" key="9">
    <source>
        <dbReference type="Proteomes" id="UP000559809"/>
    </source>
</evidence>
<evidence type="ECO:0000259" key="6">
    <source>
        <dbReference type="PROSITE" id="PS51898"/>
    </source>
</evidence>
<dbReference type="GO" id="GO:0003677">
    <property type="term" value="F:DNA binding"/>
    <property type="evidence" value="ECO:0007669"/>
    <property type="project" value="UniProtKB-UniRule"/>
</dbReference>
<dbReference type="PANTHER" id="PTHR30629:SF2">
    <property type="entry name" value="PROPHAGE INTEGRASE INTS-RELATED"/>
    <property type="match status" value="1"/>
</dbReference>
<dbReference type="GO" id="GO:0015074">
    <property type="term" value="P:DNA integration"/>
    <property type="evidence" value="ECO:0007669"/>
    <property type="project" value="UniProtKB-KW"/>
</dbReference>
<dbReference type="AlphaFoldDB" id="A0A853G878"/>
<proteinExistence type="inferred from homology"/>
<dbReference type="InterPro" id="IPR011010">
    <property type="entry name" value="DNA_brk_join_enz"/>
</dbReference>
<dbReference type="Gene3D" id="3.30.160.390">
    <property type="entry name" value="Integrase, DNA-binding domain"/>
    <property type="match status" value="1"/>
</dbReference>
<feature type="domain" description="Tyr recombinase" evidence="6">
    <location>
        <begin position="215"/>
        <end position="389"/>
    </location>
</feature>
<dbReference type="Gene3D" id="1.10.150.130">
    <property type="match status" value="1"/>
</dbReference>
<dbReference type="InterPro" id="IPR002104">
    <property type="entry name" value="Integrase_catalytic"/>
</dbReference>
<dbReference type="PROSITE" id="PS51898">
    <property type="entry name" value="TYR_RECOMBINASE"/>
    <property type="match status" value="1"/>
</dbReference>
<name>A0A853G878_9BURK</name>
<dbReference type="Gene3D" id="1.10.443.10">
    <property type="entry name" value="Intergrase catalytic core"/>
    <property type="match status" value="1"/>
</dbReference>
<dbReference type="PROSITE" id="PS51900">
    <property type="entry name" value="CB"/>
    <property type="match status" value="1"/>
</dbReference>
<evidence type="ECO:0000256" key="3">
    <source>
        <dbReference type="ARBA" id="ARBA00023125"/>
    </source>
</evidence>
<sequence>MKLHITETALKAIDLSGLKTKLTVFDQEQTGFAVVVTPKGTMTFSIVYRDVNGKQRQEKLAAVDAMSCHAARALAATRLEALTTAKGQESRTRRPSCPTMERYFFDTFLPKVKNESRSYETHASIYRNHIQDFFGQMRLDDIGSDNVVAFHTHLRTKPIANGRWVARANQVLSEGTVKRVLILVRHIFNTAISDPLLTLKENPTHALRLTTVRKVKGRFLTRAQLQRLLQAAESSSNPFLPDIIRLMGSTGLRRSNVLTMRWSWFDADRGTLTVPDTDDKAKKGFVIHLAEDVCSLLEQLQQSASSPWVFPNPATGKPFHSCRSTWVTTCKKAGLEGLRMHDLRHTFATMMLDNGADIVDVQQALAHTQLKTTAVYLHLTEARKRAHANAAVHATGLFM</sequence>
<keyword evidence="4" id="KW-0233">DNA recombination</keyword>
<evidence type="ECO:0000256" key="2">
    <source>
        <dbReference type="ARBA" id="ARBA00022908"/>
    </source>
</evidence>
<dbReference type="SUPFAM" id="SSF56349">
    <property type="entry name" value="DNA breaking-rejoining enzymes"/>
    <property type="match status" value="1"/>
</dbReference>
<dbReference type="Pfam" id="PF00589">
    <property type="entry name" value="Phage_integrase"/>
    <property type="match status" value="1"/>
</dbReference>
<keyword evidence="2" id="KW-0229">DNA integration</keyword>
<dbReference type="InterPro" id="IPR050808">
    <property type="entry name" value="Phage_Integrase"/>
</dbReference>
<dbReference type="InterPro" id="IPR013762">
    <property type="entry name" value="Integrase-like_cat_sf"/>
</dbReference>
<dbReference type="InterPro" id="IPR038488">
    <property type="entry name" value="Integrase_DNA-bd_sf"/>
</dbReference>
<dbReference type="InterPro" id="IPR044068">
    <property type="entry name" value="CB"/>
</dbReference>